<dbReference type="GO" id="GO:0004715">
    <property type="term" value="F:non-membrane spanning protein tyrosine kinase activity"/>
    <property type="evidence" value="ECO:0007669"/>
    <property type="project" value="UniProtKB-EC"/>
</dbReference>
<keyword evidence="14 17" id="KW-0472">Membrane</keyword>
<dbReference type="RefSeq" id="WP_343916610.1">
    <property type="nucleotide sequence ID" value="NZ_BAAAJT010000002.1"/>
</dbReference>
<evidence type="ECO:0000256" key="15">
    <source>
        <dbReference type="ARBA" id="ARBA00023137"/>
    </source>
</evidence>
<dbReference type="InterPro" id="IPR003856">
    <property type="entry name" value="LPS_length_determ_N"/>
</dbReference>
<dbReference type="InterPro" id="IPR050445">
    <property type="entry name" value="Bact_polysacc_biosynth/exp"/>
</dbReference>
<dbReference type="SUPFAM" id="SSF52540">
    <property type="entry name" value="P-loop containing nucleoside triphosphate hydrolases"/>
    <property type="match status" value="1"/>
</dbReference>
<evidence type="ECO:0000256" key="17">
    <source>
        <dbReference type="SAM" id="Phobius"/>
    </source>
</evidence>
<keyword evidence="11" id="KW-0418">Kinase</keyword>
<evidence type="ECO:0000256" key="16">
    <source>
        <dbReference type="ARBA" id="ARBA00051245"/>
    </source>
</evidence>
<evidence type="ECO:0000256" key="1">
    <source>
        <dbReference type="ARBA" id="ARBA00004429"/>
    </source>
</evidence>
<keyword evidence="8 20" id="KW-0808">Transferase</keyword>
<dbReference type="CDD" id="cd05387">
    <property type="entry name" value="BY-kinase"/>
    <property type="match status" value="1"/>
</dbReference>
<name>A0ABW4TLN9_9ACTN</name>
<keyword evidence="12" id="KW-0067">ATP-binding</keyword>
<evidence type="ECO:0000259" key="19">
    <source>
        <dbReference type="Pfam" id="PF13614"/>
    </source>
</evidence>
<evidence type="ECO:0000256" key="11">
    <source>
        <dbReference type="ARBA" id="ARBA00022777"/>
    </source>
</evidence>
<feature type="domain" description="AAA" evidence="19">
    <location>
        <begin position="262"/>
        <end position="409"/>
    </location>
</feature>
<dbReference type="Pfam" id="PF13614">
    <property type="entry name" value="AAA_31"/>
    <property type="match status" value="1"/>
</dbReference>
<evidence type="ECO:0000256" key="3">
    <source>
        <dbReference type="ARBA" id="ARBA00007316"/>
    </source>
</evidence>
<dbReference type="EC" id="2.7.10.2" evidence="5"/>
<dbReference type="PANTHER" id="PTHR32309">
    <property type="entry name" value="TYROSINE-PROTEIN KINASE"/>
    <property type="match status" value="1"/>
</dbReference>
<comment type="similarity">
    <text evidence="3">Belongs to the CpsD/CapB family.</text>
</comment>
<evidence type="ECO:0000256" key="13">
    <source>
        <dbReference type="ARBA" id="ARBA00022989"/>
    </source>
</evidence>
<dbReference type="PANTHER" id="PTHR32309:SF13">
    <property type="entry name" value="FERRIC ENTEROBACTIN TRANSPORT PROTEIN FEPE"/>
    <property type="match status" value="1"/>
</dbReference>
<feature type="transmembrane region" description="Helical" evidence="17">
    <location>
        <begin position="12"/>
        <end position="33"/>
    </location>
</feature>
<dbReference type="EMBL" id="JBHUGD010000003">
    <property type="protein sequence ID" value="MFD1946447.1"/>
    <property type="molecule type" value="Genomic_DNA"/>
</dbReference>
<dbReference type="InterPro" id="IPR027417">
    <property type="entry name" value="P-loop_NTPase"/>
</dbReference>
<evidence type="ECO:0000256" key="6">
    <source>
        <dbReference type="ARBA" id="ARBA00022475"/>
    </source>
</evidence>
<protein>
    <recommendedName>
        <fullName evidence="5">non-specific protein-tyrosine kinase</fullName>
        <ecNumber evidence="5">2.7.10.2</ecNumber>
    </recommendedName>
</protein>
<organism evidence="20 21">
    <name type="scientific">Nocardioides aestuarii</name>
    <dbReference type="NCBI Taxonomy" id="252231"/>
    <lineage>
        <taxon>Bacteria</taxon>
        <taxon>Bacillati</taxon>
        <taxon>Actinomycetota</taxon>
        <taxon>Actinomycetes</taxon>
        <taxon>Propionibacteriales</taxon>
        <taxon>Nocardioidaceae</taxon>
        <taxon>Nocardioides</taxon>
    </lineage>
</organism>
<keyword evidence="21" id="KW-1185">Reference proteome</keyword>
<keyword evidence="15" id="KW-0829">Tyrosine-protein kinase</keyword>
<comment type="caution">
    <text evidence="20">The sequence shown here is derived from an EMBL/GenBank/DDBJ whole genome shotgun (WGS) entry which is preliminary data.</text>
</comment>
<dbReference type="NCBIfam" id="TIGR01007">
    <property type="entry name" value="eps_fam"/>
    <property type="match status" value="1"/>
</dbReference>
<evidence type="ECO:0000256" key="12">
    <source>
        <dbReference type="ARBA" id="ARBA00022840"/>
    </source>
</evidence>
<feature type="domain" description="Polysaccharide chain length determinant N-terminal" evidence="18">
    <location>
        <begin position="2"/>
        <end position="87"/>
    </location>
</feature>
<evidence type="ECO:0000256" key="10">
    <source>
        <dbReference type="ARBA" id="ARBA00022741"/>
    </source>
</evidence>
<proteinExistence type="inferred from homology"/>
<keyword evidence="13 17" id="KW-1133">Transmembrane helix</keyword>
<keyword evidence="7" id="KW-0997">Cell inner membrane</keyword>
<evidence type="ECO:0000256" key="7">
    <source>
        <dbReference type="ARBA" id="ARBA00022519"/>
    </source>
</evidence>
<sequence length="472" mass="50706">MELKDYWEIIRHRWGLILGCLVLAVGAAGVLTWQTTPLYESSTRLFVSTSESDVSQAYQGGLFATQRVASYSELVKGNELADRVADRLGGETTADDLQSQVRAEVVPETVILQITATNPDPELARDIAQAYAAELELFVSEIETTGSKPASIKATEVGSAQVSDAPVTPNIPRNIGLAAVLGLLLGIGLAVLRELLDTSISSAADVTHSTEAPILGNIHQDPGSVKIAPVDALSNASPWSEAYRVLRTNMQYVEVDHDHRIFVVSSSLPGEGKSTTASNLALTLAMADQRVALIECDLRRPTLARRLELDDAVGATSVLIGRVSLQDAMQVHRTSGLHVLTSGPIPPNPAELLQSVAMEKLLTDLRHDYDVVIIDAPPLLPVTDAALLATQADGCVVVVRHGKTTRDQLTHSIERLEAVDAKPVGVVINATPAKRAARAYSYSYGYGYGYAPVTATETKKKDSQHKGRRRRG</sequence>
<dbReference type="Pfam" id="PF02706">
    <property type="entry name" value="Wzz"/>
    <property type="match status" value="1"/>
</dbReference>
<evidence type="ECO:0000256" key="14">
    <source>
        <dbReference type="ARBA" id="ARBA00023136"/>
    </source>
</evidence>
<accession>A0ABW4TLN9</accession>
<dbReference type="Gene3D" id="3.40.50.300">
    <property type="entry name" value="P-loop containing nucleotide triphosphate hydrolases"/>
    <property type="match status" value="1"/>
</dbReference>
<dbReference type="Proteomes" id="UP001597351">
    <property type="component" value="Unassembled WGS sequence"/>
</dbReference>
<evidence type="ECO:0000256" key="8">
    <source>
        <dbReference type="ARBA" id="ARBA00022679"/>
    </source>
</evidence>
<evidence type="ECO:0000259" key="18">
    <source>
        <dbReference type="Pfam" id="PF02706"/>
    </source>
</evidence>
<keyword evidence="6" id="KW-1003">Cell membrane</keyword>
<keyword evidence="10" id="KW-0547">Nucleotide-binding</keyword>
<evidence type="ECO:0000256" key="5">
    <source>
        <dbReference type="ARBA" id="ARBA00011903"/>
    </source>
</evidence>
<comment type="subcellular location">
    <subcellularLocation>
        <location evidence="1">Cell inner membrane</location>
        <topology evidence="1">Multi-pass membrane protein</topology>
    </subcellularLocation>
</comment>
<evidence type="ECO:0000313" key="21">
    <source>
        <dbReference type="Proteomes" id="UP001597351"/>
    </source>
</evidence>
<evidence type="ECO:0000256" key="4">
    <source>
        <dbReference type="ARBA" id="ARBA00008883"/>
    </source>
</evidence>
<gene>
    <name evidence="20" type="ORF">ACFSDE_06555</name>
</gene>
<comment type="similarity">
    <text evidence="2">Belongs to the CpsC/CapA family.</text>
</comment>
<comment type="catalytic activity">
    <reaction evidence="16">
        <text>L-tyrosyl-[protein] + ATP = O-phospho-L-tyrosyl-[protein] + ADP + H(+)</text>
        <dbReference type="Rhea" id="RHEA:10596"/>
        <dbReference type="Rhea" id="RHEA-COMP:10136"/>
        <dbReference type="Rhea" id="RHEA-COMP:20101"/>
        <dbReference type="ChEBI" id="CHEBI:15378"/>
        <dbReference type="ChEBI" id="CHEBI:30616"/>
        <dbReference type="ChEBI" id="CHEBI:46858"/>
        <dbReference type="ChEBI" id="CHEBI:61978"/>
        <dbReference type="ChEBI" id="CHEBI:456216"/>
        <dbReference type="EC" id="2.7.10.2"/>
    </reaction>
</comment>
<evidence type="ECO:0000313" key="20">
    <source>
        <dbReference type="EMBL" id="MFD1946447.1"/>
    </source>
</evidence>
<comment type="similarity">
    <text evidence="4">Belongs to the etk/wzc family.</text>
</comment>
<keyword evidence="9 17" id="KW-0812">Transmembrane</keyword>
<evidence type="ECO:0000256" key="9">
    <source>
        <dbReference type="ARBA" id="ARBA00022692"/>
    </source>
</evidence>
<evidence type="ECO:0000256" key="2">
    <source>
        <dbReference type="ARBA" id="ARBA00006683"/>
    </source>
</evidence>
<dbReference type="InterPro" id="IPR005702">
    <property type="entry name" value="Wzc-like_C"/>
</dbReference>
<dbReference type="InterPro" id="IPR025669">
    <property type="entry name" value="AAA_dom"/>
</dbReference>
<reference evidence="21" key="1">
    <citation type="journal article" date="2019" name="Int. J. Syst. Evol. Microbiol.">
        <title>The Global Catalogue of Microorganisms (GCM) 10K type strain sequencing project: providing services to taxonomists for standard genome sequencing and annotation.</title>
        <authorList>
            <consortium name="The Broad Institute Genomics Platform"/>
            <consortium name="The Broad Institute Genome Sequencing Center for Infectious Disease"/>
            <person name="Wu L."/>
            <person name="Ma J."/>
        </authorList>
    </citation>
    <scope>NUCLEOTIDE SEQUENCE [LARGE SCALE GENOMIC DNA]</scope>
    <source>
        <strain evidence="21">CGMCC 1.12477</strain>
    </source>
</reference>